<evidence type="ECO:0000256" key="4">
    <source>
        <dbReference type="ARBA" id="ARBA00022857"/>
    </source>
</evidence>
<dbReference type="InterPro" id="IPR015590">
    <property type="entry name" value="Aldehyde_DH_dom"/>
</dbReference>
<reference evidence="10" key="1">
    <citation type="submission" date="2007-10" db="EMBL/GenBank/DDBJ databases">
        <title>Complete sequence of chromosome of Desulforudis audaxviator MP104C.</title>
        <authorList>
            <person name="Copeland A."/>
            <person name="Lucas S."/>
            <person name="Lapidus A."/>
            <person name="Barry K."/>
            <person name="Glavina del Rio T."/>
            <person name="Dalin E."/>
            <person name="Tice H."/>
            <person name="Bruce D."/>
            <person name="Pitluck S."/>
            <person name="Lowry S.R."/>
            <person name="Larimer F."/>
            <person name="Land M.L."/>
            <person name="Hauser L."/>
            <person name="Kyrpides N."/>
            <person name="Ivanova N.N."/>
            <person name="Richardson P."/>
        </authorList>
    </citation>
    <scope>NUCLEOTIDE SEQUENCE [LARGE SCALE GENOMIC DNA]</scope>
    <source>
        <strain evidence="10">MP104C</strain>
    </source>
</reference>
<comment type="function">
    <text evidence="7">Catalyzes the NADPH-dependent reduction of L-glutamate 5-phosphate into L-glutamate 5-semialdehyde and phosphate. The product spontaneously undergoes cyclization to form 1-pyrroline-5-carboxylate.</text>
</comment>
<dbReference type="GO" id="GO:0005737">
    <property type="term" value="C:cytoplasm"/>
    <property type="evidence" value="ECO:0007669"/>
    <property type="project" value="UniProtKB-SubCell"/>
</dbReference>
<dbReference type="EMBL" id="CP000860">
    <property type="protein sequence ID" value="ACA60363.1"/>
    <property type="molecule type" value="Genomic_DNA"/>
</dbReference>
<accession>B1I5S2</accession>
<dbReference type="EC" id="1.2.1.41" evidence="7"/>
<name>B1I5S2_DESAP</name>
<feature type="domain" description="Aldehyde dehydrogenase" evidence="8">
    <location>
        <begin position="6"/>
        <end position="286"/>
    </location>
</feature>
<dbReference type="FunFam" id="3.40.309.10:FF:000006">
    <property type="entry name" value="Gamma-glutamyl phosphate reductase"/>
    <property type="match status" value="1"/>
</dbReference>
<dbReference type="CDD" id="cd07079">
    <property type="entry name" value="ALDH_F18-19_ProA-GPR"/>
    <property type="match status" value="1"/>
</dbReference>
<dbReference type="RefSeq" id="WP_012302939.1">
    <property type="nucleotide sequence ID" value="NC_010424.1"/>
</dbReference>
<keyword evidence="7" id="KW-0963">Cytoplasm</keyword>
<evidence type="ECO:0000259" key="8">
    <source>
        <dbReference type="Pfam" id="PF00171"/>
    </source>
</evidence>
<dbReference type="PIRSF" id="PIRSF000151">
    <property type="entry name" value="GPR"/>
    <property type="match status" value="1"/>
</dbReference>
<keyword evidence="5 7" id="KW-0560">Oxidoreductase</keyword>
<dbReference type="InterPro" id="IPR016162">
    <property type="entry name" value="Ald_DH_N"/>
</dbReference>
<dbReference type="InterPro" id="IPR000965">
    <property type="entry name" value="GPR_dom"/>
</dbReference>
<dbReference type="InterPro" id="IPR016163">
    <property type="entry name" value="Ald_DH_C"/>
</dbReference>
<dbReference type="Gene3D" id="3.40.309.10">
    <property type="entry name" value="Aldehyde Dehydrogenase, Chain A, domain 2"/>
    <property type="match status" value="1"/>
</dbReference>
<comment type="catalytic activity">
    <reaction evidence="6 7">
        <text>L-glutamate 5-semialdehyde + phosphate + NADP(+) = L-glutamyl 5-phosphate + NADPH + H(+)</text>
        <dbReference type="Rhea" id="RHEA:19541"/>
        <dbReference type="ChEBI" id="CHEBI:15378"/>
        <dbReference type="ChEBI" id="CHEBI:43474"/>
        <dbReference type="ChEBI" id="CHEBI:57783"/>
        <dbReference type="ChEBI" id="CHEBI:58066"/>
        <dbReference type="ChEBI" id="CHEBI:58274"/>
        <dbReference type="ChEBI" id="CHEBI:58349"/>
        <dbReference type="EC" id="1.2.1.41"/>
    </reaction>
</comment>
<dbReference type="KEGG" id="dau:Daud_1870"/>
<dbReference type="Proteomes" id="UP000008544">
    <property type="component" value="Chromosome"/>
</dbReference>
<evidence type="ECO:0000256" key="6">
    <source>
        <dbReference type="ARBA" id="ARBA00049024"/>
    </source>
</evidence>
<evidence type="ECO:0000256" key="5">
    <source>
        <dbReference type="ARBA" id="ARBA00023002"/>
    </source>
</evidence>
<dbReference type="SUPFAM" id="SSF53720">
    <property type="entry name" value="ALDH-like"/>
    <property type="match status" value="1"/>
</dbReference>
<dbReference type="OrthoDB" id="9809970at2"/>
<keyword evidence="10" id="KW-1185">Reference proteome</keyword>
<evidence type="ECO:0000256" key="7">
    <source>
        <dbReference type="HAMAP-Rule" id="MF_00412"/>
    </source>
</evidence>
<comment type="similarity">
    <text evidence="7">Belongs to the gamma-glutamyl phosphate reductase family.</text>
</comment>
<dbReference type="HAMAP" id="MF_00412">
    <property type="entry name" value="ProA"/>
    <property type="match status" value="1"/>
</dbReference>
<evidence type="ECO:0000313" key="10">
    <source>
        <dbReference type="Proteomes" id="UP000008544"/>
    </source>
</evidence>
<dbReference type="PROSITE" id="PS01223">
    <property type="entry name" value="PROA"/>
    <property type="match status" value="1"/>
</dbReference>
<sequence length="419" mass="44844">MSDSITQAVVDKAVRARDASRKLAYLSTSVKNEALAAMAQALIDEAPVILEANAKDIAAGEARGLSKALLDRLLLNEARIRDMAGGLDVIINLPDPVGEVFDMVTRPNGLQVGKMRVPLGVIGMIYEARPNVTVDAAGLCLKAGNAVLLRGGTEAIHSNTTIARIIAAAAAAAGIPEGAIEFIELTDRAAVNTMLKLNDYLDVVIPRGGKALKQAVIANATVPVIETGMGNCHVFVDREADLEMAARIVINAKCQRPGVCNAAETLLVDAPVAAAFLPGILEQLKERGVEIRGCPRTRELAPWVVPATDEDWDTEYLDLILAVRVVDGLEEAVDHIFRWGTKHSEAIVTENYTRARRFLREVDAAAVYVNASTRFTDGGVFGFGAELGISTQKLHARGPMGLKDLTSTKYIIFGDGQTR</sequence>
<dbReference type="PANTHER" id="PTHR11063:SF8">
    <property type="entry name" value="DELTA-1-PYRROLINE-5-CARBOXYLATE SYNTHASE"/>
    <property type="match status" value="1"/>
</dbReference>
<protein>
    <recommendedName>
        <fullName evidence="7">Gamma-glutamyl phosphate reductase</fullName>
        <shortName evidence="7">GPR</shortName>
        <ecNumber evidence="7">1.2.1.41</ecNumber>
    </recommendedName>
    <alternativeName>
        <fullName evidence="7">Glutamate-5-semialdehyde dehydrogenase</fullName>
    </alternativeName>
    <alternativeName>
        <fullName evidence="7">Glutamyl-gamma-semialdehyde dehydrogenase</fullName>
        <shortName evidence="7">GSA dehydrogenase</shortName>
    </alternativeName>
</protein>
<dbReference type="Pfam" id="PF00171">
    <property type="entry name" value="Aldedh"/>
    <property type="match status" value="1"/>
</dbReference>
<dbReference type="Gene3D" id="3.40.605.10">
    <property type="entry name" value="Aldehyde Dehydrogenase, Chain A, domain 1"/>
    <property type="match status" value="1"/>
</dbReference>
<evidence type="ECO:0000256" key="1">
    <source>
        <dbReference type="ARBA" id="ARBA00004985"/>
    </source>
</evidence>
<reference evidence="9 10" key="2">
    <citation type="journal article" date="2008" name="Science">
        <title>Environmental genomics reveals a single-species ecosystem deep within Earth.</title>
        <authorList>
            <person name="Chivian D."/>
            <person name="Brodie E.L."/>
            <person name="Alm E.J."/>
            <person name="Culley D.E."/>
            <person name="Dehal P.S."/>
            <person name="Desantis T.Z."/>
            <person name="Gihring T.M."/>
            <person name="Lapidus A."/>
            <person name="Lin L.H."/>
            <person name="Lowry S.R."/>
            <person name="Moser D.P."/>
            <person name="Richardson P.M."/>
            <person name="Southam G."/>
            <person name="Wanger G."/>
            <person name="Pratt L.M."/>
            <person name="Andersen G.L."/>
            <person name="Hazen T.C."/>
            <person name="Brockman F.J."/>
            <person name="Arkin A.P."/>
            <person name="Onstott T.C."/>
        </authorList>
    </citation>
    <scope>NUCLEOTIDE SEQUENCE [LARGE SCALE GENOMIC DNA]</scope>
    <source>
        <strain evidence="9 10">MP104C</strain>
    </source>
</reference>
<keyword evidence="4 7" id="KW-0521">NADP</keyword>
<keyword evidence="3 7" id="KW-0641">Proline biosynthesis</keyword>
<dbReference type="STRING" id="477974.Daud_1870"/>
<dbReference type="HOGENOM" id="CLU_030231_0_0_9"/>
<dbReference type="eggNOG" id="COG0014">
    <property type="taxonomic scope" value="Bacteria"/>
</dbReference>
<dbReference type="InterPro" id="IPR016161">
    <property type="entry name" value="Ald_DH/histidinol_DH"/>
</dbReference>
<dbReference type="NCBIfam" id="TIGR00407">
    <property type="entry name" value="proA"/>
    <property type="match status" value="1"/>
</dbReference>
<comment type="subcellular location">
    <subcellularLocation>
        <location evidence="7">Cytoplasm</location>
    </subcellularLocation>
</comment>
<dbReference type="GO" id="GO:0004350">
    <property type="term" value="F:glutamate-5-semialdehyde dehydrogenase activity"/>
    <property type="evidence" value="ECO:0007669"/>
    <property type="project" value="UniProtKB-UniRule"/>
</dbReference>
<dbReference type="UniPathway" id="UPA00098">
    <property type="reaction ID" value="UER00360"/>
</dbReference>
<dbReference type="AlphaFoldDB" id="B1I5S2"/>
<dbReference type="PANTHER" id="PTHR11063">
    <property type="entry name" value="GLUTAMATE SEMIALDEHYDE DEHYDROGENASE"/>
    <property type="match status" value="1"/>
</dbReference>
<dbReference type="GO" id="GO:0050661">
    <property type="term" value="F:NADP binding"/>
    <property type="evidence" value="ECO:0007669"/>
    <property type="project" value="InterPro"/>
</dbReference>
<evidence type="ECO:0000256" key="2">
    <source>
        <dbReference type="ARBA" id="ARBA00022605"/>
    </source>
</evidence>
<evidence type="ECO:0000313" key="9">
    <source>
        <dbReference type="EMBL" id="ACA60363.1"/>
    </source>
</evidence>
<organism evidence="9 10">
    <name type="scientific">Desulforudis audaxviator (strain MP104C)</name>
    <dbReference type="NCBI Taxonomy" id="477974"/>
    <lineage>
        <taxon>Bacteria</taxon>
        <taxon>Bacillati</taxon>
        <taxon>Bacillota</taxon>
        <taxon>Clostridia</taxon>
        <taxon>Thermoanaerobacterales</taxon>
        <taxon>Candidatus Desulforudaceae</taxon>
        <taxon>Candidatus Desulforudis</taxon>
    </lineage>
</organism>
<dbReference type="NCBIfam" id="NF001221">
    <property type="entry name" value="PRK00197.1"/>
    <property type="match status" value="1"/>
</dbReference>
<evidence type="ECO:0000256" key="3">
    <source>
        <dbReference type="ARBA" id="ARBA00022650"/>
    </source>
</evidence>
<proteinExistence type="inferred from homology"/>
<gene>
    <name evidence="7" type="primary">proA</name>
    <name evidence="9" type="ordered locus">Daud_1870</name>
</gene>
<dbReference type="InterPro" id="IPR020593">
    <property type="entry name" value="G-glutamylP_reductase_CS"/>
</dbReference>
<keyword evidence="2 7" id="KW-0028">Amino-acid biosynthesis</keyword>
<comment type="pathway">
    <text evidence="1 7">Amino-acid biosynthesis; L-proline biosynthesis; L-glutamate 5-semialdehyde from L-glutamate: step 2/2.</text>
</comment>
<dbReference type="InterPro" id="IPR012134">
    <property type="entry name" value="Glu-5-SA_DH"/>
</dbReference>
<dbReference type="GO" id="GO:0055129">
    <property type="term" value="P:L-proline biosynthetic process"/>
    <property type="evidence" value="ECO:0007669"/>
    <property type="project" value="UniProtKB-UniRule"/>
</dbReference>